<dbReference type="Proteomes" id="UP001589890">
    <property type="component" value="Unassembled WGS sequence"/>
</dbReference>
<dbReference type="Pfam" id="PF13490">
    <property type="entry name" value="zf-HC2"/>
    <property type="match status" value="1"/>
</dbReference>
<comment type="subcellular location">
    <subcellularLocation>
        <location evidence="1">Membrane</location>
        <topology evidence="1">Single-pass membrane protein</topology>
    </subcellularLocation>
</comment>
<evidence type="ECO:0000256" key="4">
    <source>
        <dbReference type="ARBA" id="ARBA00023015"/>
    </source>
</evidence>
<dbReference type="PANTHER" id="PTHR37461">
    <property type="entry name" value="ANTI-SIGMA-K FACTOR RSKA"/>
    <property type="match status" value="1"/>
</dbReference>
<evidence type="ECO:0000313" key="10">
    <source>
        <dbReference type="Proteomes" id="UP001589890"/>
    </source>
</evidence>
<dbReference type="PANTHER" id="PTHR37461:SF1">
    <property type="entry name" value="ANTI-SIGMA-K FACTOR RSKA"/>
    <property type="match status" value="1"/>
</dbReference>
<dbReference type="Gene3D" id="1.10.10.1320">
    <property type="entry name" value="Anti-sigma factor, zinc-finger domain"/>
    <property type="match status" value="1"/>
</dbReference>
<evidence type="ECO:0000256" key="1">
    <source>
        <dbReference type="ARBA" id="ARBA00004167"/>
    </source>
</evidence>
<name>A0ABV6QUX7_9ACTN</name>
<evidence type="ECO:0000256" key="3">
    <source>
        <dbReference type="ARBA" id="ARBA00022989"/>
    </source>
</evidence>
<keyword evidence="10" id="KW-1185">Reference proteome</keyword>
<dbReference type="InterPro" id="IPR027383">
    <property type="entry name" value="Znf_put"/>
</dbReference>
<evidence type="ECO:0000256" key="7">
    <source>
        <dbReference type="SAM" id="Phobius"/>
    </source>
</evidence>
<keyword evidence="3 7" id="KW-1133">Transmembrane helix</keyword>
<gene>
    <name evidence="9" type="ORF">ACFFGN_30480</name>
</gene>
<feature type="transmembrane region" description="Helical" evidence="7">
    <location>
        <begin position="86"/>
        <end position="107"/>
    </location>
</feature>
<keyword evidence="4" id="KW-0805">Transcription regulation</keyword>
<protein>
    <submittedName>
        <fullName evidence="9">Anti-sigma factor family protein</fullName>
    </submittedName>
</protein>
<proteinExistence type="predicted"/>
<keyword evidence="2 7" id="KW-0812">Transmembrane</keyword>
<feature type="domain" description="Putative zinc-finger" evidence="8">
    <location>
        <begin position="8"/>
        <end position="38"/>
    </location>
</feature>
<evidence type="ECO:0000256" key="6">
    <source>
        <dbReference type="ARBA" id="ARBA00023163"/>
    </source>
</evidence>
<sequence>MSTHELDRTLLGAYVLAALEPDETRLVEAHLATCAECRAEADDLAELKEFLGEAPPEAFLDGPPEGGDLLLQRALREVRPPARRRNWLAAAAVVVIAGAALGGGVLIGRETAPQAAYPTTAPVPGTKVVNGAGSGATMVASVQPRSGWVYVEVDLKGMQAGTACELRVTDAAGRSFVAGGWVISPRAAAEGGKFGGGALVPIDQVRSVQIVTSDGKTVVSARV</sequence>
<dbReference type="InterPro" id="IPR051474">
    <property type="entry name" value="Anti-sigma-K/W_factor"/>
</dbReference>
<evidence type="ECO:0000256" key="5">
    <source>
        <dbReference type="ARBA" id="ARBA00023136"/>
    </source>
</evidence>
<evidence type="ECO:0000256" key="2">
    <source>
        <dbReference type="ARBA" id="ARBA00022692"/>
    </source>
</evidence>
<comment type="caution">
    <text evidence="9">The sequence shown here is derived from an EMBL/GenBank/DDBJ whole genome shotgun (WGS) entry which is preliminary data.</text>
</comment>
<dbReference type="InterPro" id="IPR041916">
    <property type="entry name" value="Anti_sigma_zinc_sf"/>
</dbReference>
<keyword evidence="6" id="KW-0804">Transcription</keyword>
<reference evidence="9 10" key="1">
    <citation type="submission" date="2024-09" db="EMBL/GenBank/DDBJ databases">
        <authorList>
            <person name="Sun Q."/>
            <person name="Mori K."/>
        </authorList>
    </citation>
    <scope>NUCLEOTIDE SEQUENCE [LARGE SCALE GENOMIC DNA]</scope>
    <source>
        <strain evidence="9 10">CGMCC 1.15906</strain>
    </source>
</reference>
<dbReference type="RefSeq" id="WP_380054717.1">
    <property type="nucleotide sequence ID" value="NZ_JBHLTC010000039.1"/>
</dbReference>
<organism evidence="9 10">
    <name type="scientific">Kribbella deserti</name>
    <dbReference type="NCBI Taxonomy" id="1926257"/>
    <lineage>
        <taxon>Bacteria</taxon>
        <taxon>Bacillati</taxon>
        <taxon>Actinomycetota</taxon>
        <taxon>Actinomycetes</taxon>
        <taxon>Propionibacteriales</taxon>
        <taxon>Kribbellaceae</taxon>
        <taxon>Kribbella</taxon>
    </lineage>
</organism>
<evidence type="ECO:0000259" key="8">
    <source>
        <dbReference type="Pfam" id="PF13490"/>
    </source>
</evidence>
<keyword evidence="5 7" id="KW-0472">Membrane</keyword>
<accession>A0ABV6QUX7</accession>
<dbReference type="EMBL" id="JBHLTC010000039">
    <property type="protein sequence ID" value="MFC0628437.1"/>
    <property type="molecule type" value="Genomic_DNA"/>
</dbReference>
<evidence type="ECO:0000313" key="9">
    <source>
        <dbReference type="EMBL" id="MFC0628437.1"/>
    </source>
</evidence>